<gene>
    <name evidence="4" type="ORF">HMPREF0551_2278</name>
</gene>
<organism evidence="4 5">
    <name type="scientific">Lautropia mirabilis ATCC 51599</name>
    <dbReference type="NCBI Taxonomy" id="887898"/>
    <lineage>
        <taxon>Bacteria</taxon>
        <taxon>Pseudomonadati</taxon>
        <taxon>Pseudomonadota</taxon>
        <taxon>Betaproteobacteria</taxon>
        <taxon>Burkholderiales</taxon>
        <taxon>Burkholderiaceae</taxon>
        <taxon>Lautropia</taxon>
    </lineage>
</organism>
<evidence type="ECO:0000313" key="5">
    <source>
        <dbReference type="Proteomes" id="UP000011021"/>
    </source>
</evidence>
<dbReference type="GO" id="GO:0070402">
    <property type="term" value="F:NADPH binding"/>
    <property type="evidence" value="ECO:0007669"/>
    <property type="project" value="TreeGrafter"/>
</dbReference>
<dbReference type="CDD" id="cd05276">
    <property type="entry name" value="p53_inducible_oxidoreductase"/>
    <property type="match status" value="1"/>
</dbReference>
<dbReference type="SMART" id="SM00829">
    <property type="entry name" value="PKS_ER"/>
    <property type="match status" value="1"/>
</dbReference>
<evidence type="ECO:0000256" key="1">
    <source>
        <dbReference type="ARBA" id="ARBA00022857"/>
    </source>
</evidence>
<dbReference type="SUPFAM" id="SSF50129">
    <property type="entry name" value="GroES-like"/>
    <property type="match status" value="1"/>
</dbReference>
<reference evidence="4 5" key="1">
    <citation type="submission" date="2010-12" db="EMBL/GenBank/DDBJ databases">
        <authorList>
            <person name="Muzny D."/>
            <person name="Qin X."/>
            <person name="Deng J."/>
            <person name="Jiang H."/>
            <person name="Liu Y."/>
            <person name="Qu J."/>
            <person name="Song X.-Z."/>
            <person name="Zhang L."/>
            <person name="Thornton R."/>
            <person name="Coyle M."/>
            <person name="Francisco L."/>
            <person name="Jackson L."/>
            <person name="Javaid M."/>
            <person name="Korchina V."/>
            <person name="Kovar C."/>
            <person name="Mata R."/>
            <person name="Mathew T."/>
            <person name="Ngo R."/>
            <person name="Nguyen L."/>
            <person name="Nguyen N."/>
            <person name="Okwuonu G."/>
            <person name="Ongeri F."/>
            <person name="Pham C."/>
            <person name="Simmons D."/>
            <person name="Wilczek-Boney K."/>
            <person name="Hale W."/>
            <person name="Jakkamsetti A."/>
            <person name="Pham P."/>
            <person name="Ruth R."/>
            <person name="San Lucas F."/>
            <person name="Warren J."/>
            <person name="Zhang J."/>
            <person name="Zhao Z."/>
            <person name="Zhou C."/>
            <person name="Zhu D."/>
            <person name="Lee S."/>
            <person name="Bess C."/>
            <person name="Blankenburg K."/>
            <person name="Forbes L."/>
            <person name="Fu Q."/>
            <person name="Gubbala S."/>
            <person name="Hirani K."/>
            <person name="Jayaseelan J.C."/>
            <person name="Lara F."/>
            <person name="Munidasa M."/>
            <person name="Palculict T."/>
            <person name="Patil S."/>
            <person name="Pu L.-L."/>
            <person name="Saada N."/>
            <person name="Tang L."/>
            <person name="Weissenberger G."/>
            <person name="Zhu Y."/>
            <person name="Hemphill L."/>
            <person name="Shang Y."/>
            <person name="Youmans B."/>
            <person name="Ayvaz T."/>
            <person name="Ross M."/>
            <person name="Santibanez J."/>
            <person name="Aqrawi P."/>
            <person name="Gross S."/>
            <person name="Joshi V."/>
            <person name="Fowler G."/>
            <person name="Nazareth L."/>
            <person name="Reid J."/>
            <person name="Worley K."/>
            <person name="Petrosino J."/>
            <person name="Highlander S."/>
            <person name="Gibbs R."/>
        </authorList>
    </citation>
    <scope>NUCLEOTIDE SEQUENCE [LARGE SCALE GENOMIC DNA]</scope>
    <source>
        <strain evidence="4 5">ATCC 51599</strain>
    </source>
</reference>
<dbReference type="Gene3D" id="3.90.180.10">
    <property type="entry name" value="Medium-chain alcohol dehydrogenases, catalytic domain"/>
    <property type="match status" value="1"/>
</dbReference>
<dbReference type="PANTHER" id="PTHR48106:SF8">
    <property type="entry name" value="OS02G0805600 PROTEIN"/>
    <property type="match status" value="1"/>
</dbReference>
<dbReference type="SUPFAM" id="SSF51735">
    <property type="entry name" value="NAD(P)-binding Rossmann-fold domains"/>
    <property type="match status" value="1"/>
</dbReference>
<sequence length="330" mass="35474">MKYIDHGRGGDADVLQLAERDMPEVGAGEVLIRVAYAGVNRPDVLQRMGSYPPPRGASPWLGLEVSGVVAAVGQGVPEWKKGDRVCALVDGGGYAEYVTAPAGQVLPVPAGFSMAQAASLPETAFTVWANVVERGRLAEGETLLVHGGTSGIGVMAIQVAKALGARVFCTVGTPEKAEAALKLGADAAIDYRRRDFMVEVSRLTEGQGVDVILDMVGGPYIERNLKSLAVEGRLVQIAFLQASKVEVDWMRLMLKRLTFTGSTLRARSPEEKERLSRALQDNLWPLLEAGKVKPIIDRAFPLEKAAEAHRRMESSEHVGKILLAVKPGIE</sequence>
<feature type="domain" description="Enoyl reductase (ER)" evidence="3">
    <location>
        <begin position="10"/>
        <end position="323"/>
    </location>
</feature>
<accession>E7S014</accession>
<dbReference type="AlphaFoldDB" id="E7S014"/>
<dbReference type="InterPro" id="IPR036291">
    <property type="entry name" value="NAD(P)-bd_dom_sf"/>
</dbReference>
<dbReference type="Pfam" id="PF08240">
    <property type="entry name" value="ADH_N"/>
    <property type="match status" value="1"/>
</dbReference>
<evidence type="ECO:0000313" key="4">
    <source>
        <dbReference type="EMBL" id="EFV94163.1"/>
    </source>
</evidence>
<protein>
    <submittedName>
        <fullName evidence="4">NAD(P)H quinone oxidoreductase, PIG3 family</fullName>
    </submittedName>
</protein>
<dbReference type="RefSeq" id="WP_005674694.1">
    <property type="nucleotide sequence ID" value="NZ_CP146288.1"/>
</dbReference>
<dbReference type="InterPro" id="IPR013154">
    <property type="entry name" value="ADH-like_N"/>
</dbReference>
<evidence type="ECO:0000259" key="3">
    <source>
        <dbReference type="SMART" id="SM00829"/>
    </source>
</evidence>
<dbReference type="eggNOG" id="COG0604">
    <property type="taxonomic scope" value="Bacteria"/>
</dbReference>
<name>E7S014_9BURK</name>
<comment type="caution">
    <text evidence="4">The sequence shown here is derived from an EMBL/GenBank/DDBJ whole genome shotgun (WGS) entry which is preliminary data.</text>
</comment>
<evidence type="ECO:0000256" key="2">
    <source>
        <dbReference type="ARBA" id="ARBA00023002"/>
    </source>
</evidence>
<keyword evidence="1" id="KW-0521">NADP</keyword>
<dbReference type="InterPro" id="IPR020843">
    <property type="entry name" value="ER"/>
</dbReference>
<dbReference type="HOGENOM" id="CLU_026673_3_4_4"/>
<dbReference type="InterPro" id="IPR011032">
    <property type="entry name" value="GroES-like_sf"/>
</dbReference>
<keyword evidence="5" id="KW-1185">Reference proteome</keyword>
<dbReference type="InterPro" id="IPR014189">
    <property type="entry name" value="Quinone_OxRdtase_PIG3"/>
</dbReference>
<dbReference type="EMBL" id="AEQP01000022">
    <property type="protein sequence ID" value="EFV94163.1"/>
    <property type="molecule type" value="Genomic_DNA"/>
</dbReference>
<proteinExistence type="predicted"/>
<dbReference type="Proteomes" id="UP000011021">
    <property type="component" value="Unassembled WGS sequence"/>
</dbReference>
<keyword evidence="2" id="KW-0560">Oxidoreductase</keyword>
<dbReference type="NCBIfam" id="TIGR02824">
    <property type="entry name" value="quinone_pig3"/>
    <property type="match status" value="1"/>
</dbReference>
<dbReference type="Pfam" id="PF00107">
    <property type="entry name" value="ADH_zinc_N"/>
    <property type="match status" value="1"/>
</dbReference>
<dbReference type="GO" id="GO:0016651">
    <property type="term" value="F:oxidoreductase activity, acting on NAD(P)H"/>
    <property type="evidence" value="ECO:0007669"/>
    <property type="project" value="TreeGrafter"/>
</dbReference>
<dbReference type="InterPro" id="IPR013149">
    <property type="entry name" value="ADH-like_C"/>
</dbReference>
<dbReference type="STRING" id="887898.HMPREF0551_2278"/>
<dbReference type="PANTHER" id="PTHR48106">
    <property type="entry name" value="QUINONE OXIDOREDUCTASE PIG3-RELATED"/>
    <property type="match status" value="1"/>
</dbReference>
<dbReference type="Gene3D" id="3.40.50.720">
    <property type="entry name" value="NAD(P)-binding Rossmann-like Domain"/>
    <property type="match status" value="1"/>
</dbReference>